<sequence>MKTMVIIAHPQLHHGSGVNKRLAEALQDVGHATVHELYSAYPNGVIDVAHEQKLVMQHERIILQFPFWWYSSPPLLKQWLDEVLTFGWAYGPGGDKLHGKELGLAISTGSDKEAYTPEGYNRFTMEELTRPYAATSHLIGMTFLPIFVVHGAMQIEDAQLENAAEKYVKYVSSNAAEAVMN</sequence>
<dbReference type="InterPro" id="IPR029039">
    <property type="entry name" value="Flavoprotein-like_sf"/>
</dbReference>
<dbReference type="GO" id="GO:0003955">
    <property type="term" value="F:NAD(P)H dehydrogenase (quinone) activity"/>
    <property type="evidence" value="ECO:0007669"/>
    <property type="project" value="TreeGrafter"/>
</dbReference>
<dbReference type="EMBL" id="BDQX01000289">
    <property type="protein sequence ID" value="GBG10072.1"/>
    <property type="molecule type" value="Genomic_DNA"/>
</dbReference>
<dbReference type="RefSeq" id="WP_108994652.1">
    <property type="nucleotide sequence ID" value="NZ_BDQX01000289.1"/>
</dbReference>
<dbReference type="GO" id="GO:0010181">
    <property type="term" value="F:FMN binding"/>
    <property type="evidence" value="ECO:0007669"/>
    <property type="project" value="TreeGrafter"/>
</dbReference>
<dbReference type="AlphaFoldDB" id="A0A2R5ETS0"/>
<name>A0A2R5ETS0_9BACL</name>
<dbReference type="SUPFAM" id="SSF52218">
    <property type="entry name" value="Flavoproteins"/>
    <property type="match status" value="1"/>
</dbReference>
<dbReference type="Pfam" id="PF02525">
    <property type="entry name" value="Flavodoxin_2"/>
    <property type="match status" value="1"/>
</dbReference>
<comment type="caution">
    <text evidence="3">The sequence shown here is derived from an EMBL/GenBank/DDBJ whole genome shotgun (WGS) entry which is preliminary data.</text>
</comment>
<gene>
    <name evidence="3" type="ORF">PAT3040_04782</name>
</gene>
<evidence type="ECO:0000313" key="3">
    <source>
        <dbReference type="EMBL" id="GBG10072.1"/>
    </source>
</evidence>
<dbReference type="InterPro" id="IPR003680">
    <property type="entry name" value="Flavodoxin_fold"/>
</dbReference>
<dbReference type="PANTHER" id="PTHR47307:SF1">
    <property type="entry name" value="GLUTATHIONE-REGULATED POTASSIUM-EFFLUX SYSTEM ANCILLARY PROTEIN KEFG"/>
    <property type="match status" value="1"/>
</dbReference>
<evidence type="ECO:0000259" key="2">
    <source>
        <dbReference type="Pfam" id="PF02525"/>
    </source>
</evidence>
<dbReference type="GO" id="GO:0009055">
    <property type="term" value="F:electron transfer activity"/>
    <property type="evidence" value="ECO:0007669"/>
    <property type="project" value="TreeGrafter"/>
</dbReference>
<feature type="domain" description="Flavodoxin-like fold" evidence="2">
    <location>
        <begin position="1"/>
        <end position="170"/>
    </location>
</feature>
<evidence type="ECO:0000256" key="1">
    <source>
        <dbReference type="ARBA" id="ARBA00023002"/>
    </source>
</evidence>
<dbReference type="Proteomes" id="UP000245202">
    <property type="component" value="Unassembled WGS sequence"/>
</dbReference>
<reference evidence="3 4" key="1">
    <citation type="submission" date="2017-08" db="EMBL/GenBank/DDBJ databases">
        <title>Substantial Increase in Enzyme Production by Combined Drug-Resistance Mutations in Paenibacillus agaridevorans.</title>
        <authorList>
            <person name="Tanaka Y."/>
            <person name="Funane K."/>
            <person name="Hosaka T."/>
            <person name="Shiwa Y."/>
            <person name="Fujita N."/>
            <person name="Miyazaki T."/>
            <person name="Yoshikawa H."/>
            <person name="Murakami K."/>
            <person name="Kasahara K."/>
            <person name="Inaoka T."/>
            <person name="Hiraga Y."/>
            <person name="Ochi K."/>
        </authorList>
    </citation>
    <scope>NUCLEOTIDE SEQUENCE [LARGE SCALE GENOMIC DNA]</scope>
    <source>
        <strain evidence="3 4">T-3040</strain>
    </source>
</reference>
<proteinExistence type="predicted"/>
<protein>
    <submittedName>
        <fullName evidence="3">General stress protein</fullName>
    </submittedName>
</protein>
<dbReference type="InterPro" id="IPR046980">
    <property type="entry name" value="KefG/KefF"/>
</dbReference>
<evidence type="ECO:0000313" key="4">
    <source>
        <dbReference type="Proteomes" id="UP000245202"/>
    </source>
</evidence>
<organism evidence="3 4">
    <name type="scientific">Paenibacillus agaridevorans</name>
    <dbReference type="NCBI Taxonomy" id="171404"/>
    <lineage>
        <taxon>Bacteria</taxon>
        <taxon>Bacillati</taxon>
        <taxon>Bacillota</taxon>
        <taxon>Bacilli</taxon>
        <taxon>Bacillales</taxon>
        <taxon>Paenibacillaceae</taxon>
        <taxon>Paenibacillus</taxon>
    </lineage>
</organism>
<dbReference type="PANTHER" id="PTHR47307">
    <property type="entry name" value="GLUTATHIONE-REGULATED POTASSIUM-EFFLUX SYSTEM ANCILLARY PROTEIN KEFG"/>
    <property type="match status" value="1"/>
</dbReference>
<keyword evidence="4" id="KW-1185">Reference proteome</keyword>
<keyword evidence="1" id="KW-0560">Oxidoreductase</keyword>
<accession>A0A2R5ETS0</accession>
<dbReference type="Gene3D" id="3.40.50.360">
    <property type="match status" value="1"/>
</dbReference>